<sequence length="388" mass="44635">MRSQPKYLYIAFDVFPSTKGAATHINHCLKALQNTFDVGLLICLGTDEMPQFQFDEERSLYVYRWKRKELNFLKRTQFFSEDILKFMKSDLCQDIQLVHFRDIWGGVPAVQSFKNARKIFEINAFPSIELPYRYAKIHKGIIHKIESLENQCVHDSDIIITPSKVTKDYIQKRFSISENKVNLIPNGVTIYESDTTNSTNPYILYFGAIQKWQGLKTLLKAMREVKDLDMRLVMCIAVPEKKALYLKKLAEDIGVENKIDWHFELDKNSLASKIKNALCTIAPLSACNRNLKQGCNPLKIVESMGYGTPVIASDIAVVHEFIDDNNTGFLVPPDRPELLGRKIRTLVQNTSTLKSVGDNAKNYVIRNFLWEFQEKKMKEIYVNGISCI</sequence>
<keyword evidence="1 4" id="KW-0808">Transferase</keyword>
<name>A0A1M6GHA7_9FLAO</name>
<dbReference type="GO" id="GO:0016757">
    <property type="term" value="F:glycosyltransferase activity"/>
    <property type="evidence" value="ECO:0007669"/>
    <property type="project" value="InterPro"/>
</dbReference>
<feature type="domain" description="Glycosyltransferase subfamily 4-like N-terminal" evidence="3">
    <location>
        <begin position="20"/>
        <end position="188"/>
    </location>
</feature>
<dbReference type="CDD" id="cd03801">
    <property type="entry name" value="GT4_PimA-like"/>
    <property type="match status" value="1"/>
</dbReference>
<evidence type="ECO:0000313" key="4">
    <source>
        <dbReference type="EMBL" id="SHJ09339.1"/>
    </source>
</evidence>
<gene>
    <name evidence="4" type="ORF">SAMN04488508_105280</name>
</gene>
<dbReference type="RefSeq" id="WP_073316474.1">
    <property type="nucleotide sequence ID" value="NZ_FQYP01000005.1"/>
</dbReference>
<organism evidence="4 5">
    <name type="scientific">Aquimarina spongiae</name>
    <dbReference type="NCBI Taxonomy" id="570521"/>
    <lineage>
        <taxon>Bacteria</taxon>
        <taxon>Pseudomonadati</taxon>
        <taxon>Bacteroidota</taxon>
        <taxon>Flavobacteriia</taxon>
        <taxon>Flavobacteriales</taxon>
        <taxon>Flavobacteriaceae</taxon>
        <taxon>Aquimarina</taxon>
    </lineage>
</organism>
<reference evidence="5" key="1">
    <citation type="submission" date="2016-11" db="EMBL/GenBank/DDBJ databases">
        <authorList>
            <person name="Varghese N."/>
            <person name="Submissions S."/>
        </authorList>
    </citation>
    <scope>NUCLEOTIDE SEQUENCE [LARGE SCALE GENOMIC DNA]</scope>
    <source>
        <strain evidence="5">DSM 22623</strain>
    </source>
</reference>
<dbReference type="PANTHER" id="PTHR46401:SF2">
    <property type="entry name" value="GLYCOSYLTRANSFERASE WBBK-RELATED"/>
    <property type="match status" value="1"/>
</dbReference>
<proteinExistence type="predicted"/>
<dbReference type="PANTHER" id="PTHR46401">
    <property type="entry name" value="GLYCOSYLTRANSFERASE WBBK-RELATED"/>
    <property type="match status" value="1"/>
</dbReference>
<dbReference type="Gene3D" id="3.40.50.2000">
    <property type="entry name" value="Glycogen Phosphorylase B"/>
    <property type="match status" value="2"/>
</dbReference>
<dbReference type="EMBL" id="FQYP01000005">
    <property type="protein sequence ID" value="SHJ09339.1"/>
    <property type="molecule type" value="Genomic_DNA"/>
</dbReference>
<accession>A0A1M6GHA7</accession>
<dbReference type="InterPro" id="IPR028098">
    <property type="entry name" value="Glyco_trans_4-like_N"/>
</dbReference>
<dbReference type="OrthoDB" id="1450439at2"/>
<dbReference type="GO" id="GO:0009103">
    <property type="term" value="P:lipopolysaccharide biosynthetic process"/>
    <property type="evidence" value="ECO:0007669"/>
    <property type="project" value="TreeGrafter"/>
</dbReference>
<dbReference type="Pfam" id="PF13439">
    <property type="entry name" value="Glyco_transf_4"/>
    <property type="match status" value="1"/>
</dbReference>
<dbReference type="STRING" id="570521.SAMN04488508_105280"/>
<dbReference type="Proteomes" id="UP000184432">
    <property type="component" value="Unassembled WGS sequence"/>
</dbReference>
<evidence type="ECO:0000259" key="2">
    <source>
        <dbReference type="Pfam" id="PF00534"/>
    </source>
</evidence>
<dbReference type="SUPFAM" id="SSF53756">
    <property type="entry name" value="UDP-Glycosyltransferase/glycogen phosphorylase"/>
    <property type="match status" value="1"/>
</dbReference>
<dbReference type="AlphaFoldDB" id="A0A1M6GHA7"/>
<keyword evidence="5" id="KW-1185">Reference proteome</keyword>
<dbReference type="Pfam" id="PF00534">
    <property type="entry name" value="Glycos_transf_1"/>
    <property type="match status" value="1"/>
</dbReference>
<dbReference type="InterPro" id="IPR001296">
    <property type="entry name" value="Glyco_trans_1"/>
</dbReference>
<evidence type="ECO:0000256" key="1">
    <source>
        <dbReference type="ARBA" id="ARBA00022679"/>
    </source>
</evidence>
<feature type="domain" description="Glycosyl transferase family 1" evidence="2">
    <location>
        <begin position="196"/>
        <end position="362"/>
    </location>
</feature>
<evidence type="ECO:0000259" key="3">
    <source>
        <dbReference type="Pfam" id="PF13439"/>
    </source>
</evidence>
<evidence type="ECO:0000313" key="5">
    <source>
        <dbReference type="Proteomes" id="UP000184432"/>
    </source>
</evidence>
<protein>
    <submittedName>
        <fullName evidence="4">Glycosyltransferase involved in cell wall bisynthesis</fullName>
    </submittedName>
</protein>